<comment type="caution">
    <text evidence="1">The sequence shown here is derived from an EMBL/GenBank/DDBJ whole genome shotgun (WGS) entry which is preliminary data.</text>
</comment>
<accession>A0ABU6VE34</accession>
<name>A0ABU6VE34_9FABA</name>
<proteinExistence type="predicted"/>
<dbReference type="EMBL" id="JASCZI010151281">
    <property type="protein sequence ID" value="MED6171662.1"/>
    <property type="molecule type" value="Genomic_DNA"/>
</dbReference>
<reference evidence="1 2" key="1">
    <citation type="journal article" date="2023" name="Plants (Basel)">
        <title>Bridging the Gap: Combining Genomics and Transcriptomics Approaches to Understand Stylosanthes scabra, an Orphan Legume from the Brazilian Caatinga.</title>
        <authorList>
            <person name="Ferreira-Neto J.R.C."/>
            <person name="da Silva M.D."/>
            <person name="Binneck E."/>
            <person name="de Melo N.F."/>
            <person name="da Silva R.H."/>
            <person name="de Melo A.L.T.M."/>
            <person name="Pandolfi V."/>
            <person name="Bustamante F.O."/>
            <person name="Brasileiro-Vidal A.C."/>
            <person name="Benko-Iseppon A.M."/>
        </authorList>
    </citation>
    <scope>NUCLEOTIDE SEQUENCE [LARGE SCALE GENOMIC DNA]</scope>
    <source>
        <tissue evidence="1">Leaves</tissue>
    </source>
</reference>
<gene>
    <name evidence="1" type="ORF">PIB30_042829</name>
</gene>
<dbReference type="Proteomes" id="UP001341840">
    <property type="component" value="Unassembled WGS sequence"/>
</dbReference>
<organism evidence="1 2">
    <name type="scientific">Stylosanthes scabra</name>
    <dbReference type="NCBI Taxonomy" id="79078"/>
    <lineage>
        <taxon>Eukaryota</taxon>
        <taxon>Viridiplantae</taxon>
        <taxon>Streptophyta</taxon>
        <taxon>Embryophyta</taxon>
        <taxon>Tracheophyta</taxon>
        <taxon>Spermatophyta</taxon>
        <taxon>Magnoliopsida</taxon>
        <taxon>eudicotyledons</taxon>
        <taxon>Gunneridae</taxon>
        <taxon>Pentapetalae</taxon>
        <taxon>rosids</taxon>
        <taxon>fabids</taxon>
        <taxon>Fabales</taxon>
        <taxon>Fabaceae</taxon>
        <taxon>Papilionoideae</taxon>
        <taxon>50 kb inversion clade</taxon>
        <taxon>dalbergioids sensu lato</taxon>
        <taxon>Dalbergieae</taxon>
        <taxon>Pterocarpus clade</taxon>
        <taxon>Stylosanthes</taxon>
    </lineage>
</organism>
<protein>
    <submittedName>
        <fullName evidence="1">Uncharacterized protein</fullName>
    </submittedName>
</protein>
<evidence type="ECO:0000313" key="2">
    <source>
        <dbReference type="Proteomes" id="UP001341840"/>
    </source>
</evidence>
<sequence>MSWAWPGCEKDYFESWMHCKIRKCSSQSWGIAFFSIVWEIWSARNNIIFRGSGTSVDEARNHVLTRNKTWEQEVNMRKVLYKSKEVQAIHLHINPFSAIVLGYAVELVTEGTSSYLEYRDLVPHSKSFGQSLRDLTLTLARLWGTHT</sequence>
<keyword evidence="2" id="KW-1185">Reference proteome</keyword>
<evidence type="ECO:0000313" key="1">
    <source>
        <dbReference type="EMBL" id="MED6171662.1"/>
    </source>
</evidence>